<dbReference type="InterPro" id="IPR004378">
    <property type="entry name" value="F420H2_quin_Rdtase"/>
</dbReference>
<evidence type="ECO:0008006" key="2">
    <source>
        <dbReference type="Google" id="ProtNLM"/>
    </source>
</evidence>
<evidence type="ECO:0000313" key="1">
    <source>
        <dbReference type="EMBL" id="CAA9583149.1"/>
    </source>
</evidence>
<dbReference type="AlphaFoldDB" id="A0A6J4VN28"/>
<proteinExistence type="predicted"/>
<organism evidence="1">
    <name type="scientific">uncultured Thermomicrobiales bacterium</name>
    <dbReference type="NCBI Taxonomy" id="1645740"/>
    <lineage>
        <taxon>Bacteria</taxon>
        <taxon>Pseudomonadati</taxon>
        <taxon>Thermomicrobiota</taxon>
        <taxon>Thermomicrobia</taxon>
        <taxon>Thermomicrobiales</taxon>
        <taxon>environmental samples</taxon>
    </lineage>
</organism>
<dbReference type="Gene3D" id="2.30.110.10">
    <property type="entry name" value="Electron Transport, Fmn-binding Protein, Chain A"/>
    <property type="match status" value="1"/>
</dbReference>
<dbReference type="GO" id="GO:0016491">
    <property type="term" value="F:oxidoreductase activity"/>
    <property type="evidence" value="ECO:0007669"/>
    <property type="project" value="InterPro"/>
</dbReference>
<accession>A0A6J4VN28</accession>
<dbReference type="Pfam" id="PF04075">
    <property type="entry name" value="F420H2_quin_red"/>
    <property type="match status" value="1"/>
</dbReference>
<name>A0A6J4VN28_9BACT</name>
<reference evidence="1" key="1">
    <citation type="submission" date="2020-02" db="EMBL/GenBank/DDBJ databases">
        <authorList>
            <person name="Meier V. D."/>
        </authorList>
    </citation>
    <scope>NUCLEOTIDE SEQUENCE</scope>
    <source>
        <strain evidence="1">AVDCRST_MAG18</strain>
    </source>
</reference>
<protein>
    <recommendedName>
        <fullName evidence="2">Nitroreductase family deazaflavin-dependent oxidoreductase</fullName>
    </recommendedName>
</protein>
<dbReference type="EMBL" id="CADCWN010000261">
    <property type="protein sequence ID" value="CAA9583149.1"/>
    <property type="molecule type" value="Genomic_DNA"/>
</dbReference>
<gene>
    <name evidence="1" type="ORF">AVDCRST_MAG18-3438</name>
</gene>
<sequence>MLAGGREGANWVNNLRRNPAVTIRLGGAVWSATARIVAPGTPDDHLARELLCGKYQGWRAGQPLSEWGRTALPVAFAL</sequence>
<dbReference type="InterPro" id="IPR012349">
    <property type="entry name" value="Split_barrel_FMN-bd"/>
</dbReference>